<dbReference type="Pfam" id="PF07735">
    <property type="entry name" value="FBA_2"/>
    <property type="match status" value="1"/>
</dbReference>
<dbReference type="AlphaFoldDB" id="A0A1I7UEP8"/>
<dbReference type="PANTHER" id="PTHR21503">
    <property type="entry name" value="F-BOX-CONTAINING HYPOTHETICAL PROTEIN C.ELEGANS"/>
    <property type="match status" value="1"/>
</dbReference>
<name>A0A1I7UEP8_9PELO</name>
<proteinExistence type="predicted"/>
<evidence type="ECO:0000259" key="1">
    <source>
        <dbReference type="Pfam" id="PF07735"/>
    </source>
</evidence>
<evidence type="ECO:0000313" key="3">
    <source>
        <dbReference type="WBParaSite" id="Csp11.Scaffold629.g8567.t1"/>
    </source>
</evidence>
<keyword evidence="2" id="KW-1185">Reference proteome</keyword>
<organism evidence="2 3">
    <name type="scientific">Caenorhabditis tropicalis</name>
    <dbReference type="NCBI Taxonomy" id="1561998"/>
    <lineage>
        <taxon>Eukaryota</taxon>
        <taxon>Metazoa</taxon>
        <taxon>Ecdysozoa</taxon>
        <taxon>Nematoda</taxon>
        <taxon>Chromadorea</taxon>
        <taxon>Rhabditida</taxon>
        <taxon>Rhabditina</taxon>
        <taxon>Rhabditomorpha</taxon>
        <taxon>Rhabditoidea</taxon>
        <taxon>Rhabditidae</taxon>
        <taxon>Peloderinae</taxon>
        <taxon>Caenorhabditis</taxon>
    </lineage>
</organism>
<dbReference type="InterPro" id="IPR012885">
    <property type="entry name" value="F-box_Sdz-33"/>
</dbReference>
<feature type="domain" description="Sdz-33 F-box" evidence="1">
    <location>
        <begin position="204"/>
        <end position="267"/>
    </location>
</feature>
<reference evidence="3" key="1">
    <citation type="submission" date="2016-11" db="UniProtKB">
        <authorList>
            <consortium name="WormBaseParasite"/>
        </authorList>
    </citation>
    <scope>IDENTIFICATION</scope>
</reference>
<evidence type="ECO:0000313" key="2">
    <source>
        <dbReference type="Proteomes" id="UP000095282"/>
    </source>
</evidence>
<protein>
    <submittedName>
        <fullName evidence="3">FBA_2 domain-containing protein</fullName>
    </submittedName>
</protein>
<dbReference type="WBParaSite" id="Csp11.Scaffold629.g8567.t1">
    <property type="protein sequence ID" value="Csp11.Scaffold629.g8567.t1"/>
    <property type="gene ID" value="Csp11.Scaffold629.g8567"/>
</dbReference>
<dbReference type="Proteomes" id="UP000095282">
    <property type="component" value="Unplaced"/>
</dbReference>
<accession>A0A1I7UEP8</accession>
<dbReference type="eggNOG" id="ENOG502THJQ">
    <property type="taxonomic scope" value="Eukaryota"/>
</dbReference>
<sequence length="347" mass="40268">MAFPLLCLPSVAFRIIVRLIDFDEIIKLGFCSEKSKSRVKHERVVQSSRKPILTMCLGRYSCILIQYLNDDGPQSLDFYSIDLSTLPSNQTIQYWSFNKIRAPVLKTSVCTYQTYWENQLVGLQTLVSYLTDFLNIQVHRLSISPTSQISDPRNAIDWLMSRQSSVHGLQLEGKCCDESELHYVLDKCKVTDKLYLSVPTRDSFQRNITVQLNTIILHYTLWLTIDHLLSMNSCVIVINETRFTNQDMNRFLKSWANGGHPRLRTVELQMEPIQFEELTDGLDGDIVRRREERPYVVSEEDTFRIGDSWDIQRDQVASIVKYGTEFGASKMFSMVVWPDFDGNRYDL</sequence>